<evidence type="ECO:0000256" key="1">
    <source>
        <dbReference type="SAM" id="Phobius"/>
    </source>
</evidence>
<protein>
    <submittedName>
        <fullName evidence="3">Uncharacterized protein</fullName>
    </submittedName>
</protein>
<dbReference type="InParanoid" id="A0A251SEQ0"/>
<evidence type="ECO:0000313" key="2">
    <source>
        <dbReference type="EMBL" id="KAF5767323.1"/>
    </source>
</evidence>
<accession>A0A251SEQ0</accession>
<feature type="transmembrane region" description="Helical" evidence="1">
    <location>
        <begin position="35"/>
        <end position="57"/>
    </location>
</feature>
<gene>
    <name evidence="3" type="ORF">HannXRQ_Chr14g0429741</name>
    <name evidence="2" type="ORF">HanXRQr2_Chr14g0622971</name>
</gene>
<organism evidence="3 4">
    <name type="scientific">Helianthus annuus</name>
    <name type="common">Common sunflower</name>
    <dbReference type="NCBI Taxonomy" id="4232"/>
    <lineage>
        <taxon>Eukaryota</taxon>
        <taxon>Viridiplantae</taxon>
        <taxon>Streptophyta</taxon>
        <taxon>Embryophyta</taxon>
        <taxon>Tracheophyta</taxon>
        <taxon>Spermatophyta</taxon>
        <taxon>Magnoliopsida</taxon>
        <taxon>eudicotyledons</taxon>
        <taxon>Gunneridae</taxon>
        <taxon>Pentapetalae</taxon>
        <taxon>asterids</taxon>
        <taxon>campanulids</taxon>
        <taxon>Asterales</taxon>
        <taxon>Asteraceae</taxon>
        <taxon>Asteroideae</taxon>
        <taxon>Heliantheae alliance</taxon>
        <taxon>Heliantheae</taxon>
        <taxon>Helianthus</taxon>
    </lineage>
</organism>
<keyword evidence="4" id="KW-1185">Reference proteome</keyword>
<sequence length="88" mass="10529">MIGYAHVHFMLNYVNKMLLCDIYIYAHVHRFTKYVIMHTHIICHITLLIYLTVIKVFNVFEHVNCRSAIEKKIGKKIEDSHICIKIKR</sequence>
<name>A0A251SEQ0_HELAN</name>
<evidence type="ECO:0000313" key="4">
    <source>
        <dbReference type="Proteomes" id="UP000215914"/>
    </source>
</evidence>
<reference evidence="3" key="2">
    <citation type="submission" date="2017-02" db="EMBL/GenBank/DDBJ databases">
        <title>Sunflower complete genome.</title>
        <authorList>
            <person name="Langlade N."/>
            <person name="Munos S."/>
        </authorList>
    </citation>
    <scope>NUCLEOTIDE SEQUENCE [LARGE SCALE GENOMIC DNA]</scope>
    <source>
        <tissue evidence="3">Leaves</tissue>
    </source>
</reference>
<proteinExistence type="predicted"/>
<keyword evidence="1" id="KW-0812">Transmembrane</keyword>
<dbReference type="Gramene" id="mRNA:HanXRQr2_Chr14g0622971">
    <property type="protein sequence ID" value="CDS:HanXRQr2_Chr14g0622971.1"/>
    <property type="gene ID" value="HanXRQr2_Chr14g0622971"/>
</dbReference>
<dbReference type="EMBL" id="MNCJ02000329">
    <property type="protein sequence ID" value="KAF5767323.1"/>
    <property type="molecule type" value="Genomic_DNA"/>
</dbReference>
<keyword evidence="1" id="KW-1133">Transmembrane helix</keyword>
<reference evidence="2 4" key="1">
    <citation type="journal article" date="2017" name="Nature">
        <title>The sunflower genome provides insights into oil metabolism, flowering and Asterid evolution.</title>
        <authorList>
            <person name="Badouin H."/>
            <person name="Gouzy J."/>
            <person name="Grassa C.J."/>
            <person name="Murat F."/>
            <person name="Staton S.E."/>
            <person name="Cottret L."/>
            <person name="Lelandais-Briere C."/>
            <person name="Owens G.L."/>
            <person name="Carrere S."/>
            <person name="Mayjonade B."/>
            <person name="Legrand L."/>
            <person name="Gill N."/>
            <person name="Kane N.C."/>
            <person name="Bowers J.E."/>
            <person name="Hubner S."/>
            <person name="Bellec A."/>
            <person name="Berard A."/>
            <person name="Berges H."/>
            <person name="Blanchet N."/>
            <person name="Boniface M.C."/>
            <person name="Brunel D."/>
            <person name="Catrice O."/>
            <person name="Chaidir N."/>
            <person name="Claudel C."/>
            <person name="Donnadieu C."/>
            <person name="Faraut T."/>
            <person name="Fievet G."/>
            <person name="Helmstetter N."/>
            <person name="King M."/>
            <person name="Knapp S.J."/>
            <person name="Lai Z."/>
            <person name="Le Paslier M.C."/>
            <person name="Lippi Y."/>
            <person name="Lorenzon L."/>
            <person name="Mandel J.R."/>
            <person name="Marage G."/>
            <person name="Marchand G."/>
            <person name="Marquand E."/>
            <person name="Bret-Mestries E."/>
            <person name="Morien E."/>
            <person name="Nambeesan S."/>
            <person name="Nguyen T."/>
            <person name="Pegot-Espagnet P."/>
            <person name="Pouilly N."/>
            <person name="Raftis F."/>
            <person name="Sallet E."/>
            <person name="Schiex T."/>
            <person name="Thomas J."/>
            <person name="Vandecasteele C."/>
            <person name="Vares D."/>
            <person name="Vear F."/>
            <person name="Vautrin S."/>
            <person name="Crespi M."/>
            <person name="Mangin B."/>
            <person name="Burke J.M."/>
            <person name="Salse J."/>
            <person name="Munos S."/>
            <person name="Vincourt P."/>
            <person name="Rieseberg L.H."/>
            <person name="Langlade N.B."/>
        </authorList>
    </citation>
    <scope>NUCLEOTIDE SEQUENCE [LARGE SCALE GENOMIC DNA]</scope>
    <source>
        <strain evidence="4">cv. SF193</strain>
        <tissue evidence="2">Leaves</tissue>
    </source>
</reference>
<reference evidence="2" key="3">
    <citation type="submission" date="2020-06" db="EMBL/GenBank/DDBJ databases">
        <title>Helianthus annuus Genome sequencing and assembly Release 2.</title>
        <authorList>
            <person name="Gouzy J."/>
            <person name="Langlade N."/>
            <person name="Munos S."/>
        </authorList>
    </citation>
    <scope>NUCLEOTIDE SEQUENCE</scope>
    <source>
        <tissue evidence="2">Leaves</tissue>
    </source>
</reference>
<dbReference type="EMBL" id="CM007903">
    <property type="protein sequence ID" value="OTF97002.1"/>
    <property type="molecule type" value="Genomic_DNA"/>
</dbReference>
<dbReference type="Proteomes" id="UP000215914">
    <property type="component" value="Chromosome 14"/>
</dbReference>
<keyword evidence="1" id="KW-0472">Membrane</keyword>
<dbReference type="AlphaFoldDB" id="A0A251SEQ0"/>
<evidence type="ECO:0000313" key="3">
    <source>
        <dbReference type="EMBL" id="OTF97002.1"/>
    </source>
</evidence>